<name>A0A9Q0WHU9_SALPP</name>
<dbReference type="Proteomes" id="UP001151532">
    <property type="component" value="Chromosome 4"/>
</dbReference>
<feature type="compositionally biased region" description="Basic and acidic residues" evidence="1">
    <location>
        <begin position="43"/>
        <end position="86"/>
    </location>
</feature>
<organism evidence="2 3">
    <name type="scientific">Salix purpurea</name>
    <name type="common">Purple osier willow</name>
    <dbReference type="NCBI Taxonomy" id="77065"/>
    <lineage>
        <taxon>Eukaryota</taxon>
        <taxon>Viridiplantae</taxon>
        <taxon>Streptophyta</taxon>
        <taxon>Embryophyta</taxon>
        <taxon>Tracheophyta</taxon>
        <taxon>Spermatophyta</taxon>
        <taxon>Magnoliopsida</taxon>
        <taxon>eudicotyledons</taxon>
        <taxon>Gunneridae</taxon>
        <taxon>Pentapetalae</taxon>
        <taxon>rosids</taxon>
        <taxon>fabids</taxon>
        <taxon>Malpighiales</taxon>
        <taxon>Salicaceae</taxon>
        <taxon>Saliceae</taxon>
        <taxon>Salix</taxon>
    </lineage>
</organism>
<accession>A0A9Q0WHU9</accession>
<feature type="compositionally biased region" description="Basic and acidic residues" evidence="1">
    <location>
        <begin position="94"/>
        <end position="184"/>
    </location>
</feature>
<proteinExistence type="predicted"/>
<reference evidence="2" key="1">
    <citation type="submission" date="2022-11" db="EMBL/GenBank/DDBJ databases">
        <authorList>
            <person name="Hyden B.L."/>
            <person name="Feng K."/>
            <person name="Yates T."/>
            <person name="Jawdy S."/>
            <person name="Smart L.B."/>
            <person name="Muchero W."/>
        </authorList>
    </citation>
    <scope>NUCLEOTIDE SEQUENCE</scope>
    <source>
        <tissue evidence="2">Shoot tip</tissue>
    </source>
</reference>
<evidence type="ECO:0000256" key="1">
    <source>
        <dbReference type="SAM" id="MobiDB-lite"/>
    </source>
</evidence>
<reference evidence="2" key="2">
    <citation type="journal article" date="2023" name="Int. J. Mol. Sci.">
        <title>De Novo Assembly and Annotation of 11 Diverse Shrub Willow (Salix) Genomes Reveals Novel Gene Organization in Sex-Linked Regions.</title>
        <authorList>
            <person name="Hyden B."/>
            <person name="Feng K."/>
            <person name="Yates T.B."/>
            <person name="Jawdy S."/>
            <person name="Cereghino C."/>
            <person name="Smart L.B."/>
            <person name="Muchero W."/>
        </authorList>
    </citation>
    <scope>NUCLEOTIDE SEQUENCE</scope>
    <source>
        <tissue evidence="2">Shoot tip</tissue>
    </source>
</reference>
<sequence>MGFKEYSPLKISSRRGISWDFKQFYITIYKTRSFIQEINNDSDEGRRIGKETENEKAAERDFNGERRGLLGHEKSRALNEPKEKVIAKGPKKGGPRDGEGRNAGQRDGELEKAGPREKAGQREGEFEKAGPREKAGQRDGELEKAETRDGEGRKAGQHDGEIKRVGLRDREIEMAGTQKKEMGKRAGNRQPTINSSSRAEVKRDRGKEKVEGYGLSSTISYKSVQSSRAMTEIPGRKRGI</sequence>
<evidence type="ECO:0000313" key="3">
    <source>
        <dbReference type="Proteomes" id="UP001151532"/>
    </source>
</evidence>
<feature type="compositionally biased region" description="Basic and acidic residues" evidence="1">
    <location>
        <begin position="199"/>
        <end position="211"/>
    </location>
</feature>
<feature type="compositionally biased region" description="Polar residues" evidence="1">
    <location>
        <begin position="189"/>
        <end position="198"/>
    </location>
</feature>
<comment type="caution">
    <text evidence="2">The sequence shown here is derived from an EMBL/GenBank/DDBJ whole genome shotgun (WGS) entry which is preliminary data.</text>
</comment>
<protein>
    <submittedName>
        <fullName evidence="2">Uncharacterized protein</fullName>
    </submittedName>
</protein>
<gene>
    <name evidence="2" type="ORF">OIU79_022889</name>
</gene>
<dbReference type="AlphaFoldDB" id="A0A9Q0WHU9"/>
<keyword evidence="3" id="KW-1185">Reference proteome</keyword>
<evidence type="ECO:0000313" key="2">
    <source>
        <dbReference type="EMBL" id="KAJ6767013.1"/>
    </source>
</evidence>
<feature type="region of interest" description="Disordered" evidence="1">
    <location>
        <begin position="39"/>
        <end position="213"/>
    </location>
</feature>
<dbReference type="EMBL" id="JAPFFK010000004">
    <property type="protein sequence ID" value="KAJ6767013.1"/>
    <property type="molecule type" value="Genomic_DNA"/>
</dbReference>